<organism evidence="2 3">
    <name type="scientific">Nitrosococcus wardiae</name>
    <dbReference type="NCBI Taxonomy" id="1814290"/>
    <lineage>
        <taxon>Bacteria</taxon>
        <taxon>Pseudomonadati</taxon>
        <taxon>Pseudomonadota</taxon>
        <taxon>Gammaproteobacteria</taxon>
        <taxon>Chromatiales</taxon>
        <taxon>Chromatiaceae</taxon>
        <taxon>Nitrosococcus</taxon>
    </lineage>
</organism>
<gene>
    <name evidence="2" type="ORF">E3U44_15745</name>
</gene>
<dbReference type="EMBL" id="CP038033">
    <property type="protein sequence ID" value="QBQ55803.1"/>
    <property type="molecule type" value="Genomic_DNA"/>
</dbReference>
<sequence>MNMEEEIQNLASRLIKFNQEMGQLEMEIEKGNQKLKEDLRPQLEAIRQRRRYAEERLEKARLEKAESWLDEDFRAGFLAIFDDIGRRIDSLFGRVR</sequence>
<dbReference type="Proteomes" id="UP000294325">
    <property type="component" value="Chromosome"/>
</dbReference>
<evidence type="ECO:0000313" key="2">
    <source>
        <dbReference type="EMBL" id="QBQ55803.1"/>
    </source>
</evidence>
<evidence type="ECO:0000313" key="3">
    <source>
        <dbReference type="Proteomes" id="UP000294325"/>
    </source>
</evidence>
<dbReference type="AlphaFoldDB" id="A0A4P7BZX1"/>
<protein>
    <submittedName>
        <fullName evidence="2">Uncharacterized protein</fullName>
    </submittedName>
</protein>
<name>A0A4P7BZX1_9GAMM</name>
<reference evidence="2 3" key="1">
    <citation type="submission" date="2019-03" db="EMBL/GenBank/DDBJ databases">
        <title>The genome sequence of Nitrosococcus wardiae strain D1FHST reveals the archetypal metabolic capacity of ammonia-oxidizing Gammaproteobacteria.</title>
        <authorList>
            <person name="Wang L."/>
            <person name="Lim C.K."/>
            <person name="Hanson T.E."/>
            <person name="Dang H."/>
            <person name="Klotz M.G."/>
        </authorList>
    </citation>
    <scope>NUCLEOTIDE SEQUENCE [LARGE SCALE GENOMIC DNA]</scope>
    <source>
        <strain evidence="2 3">D1FHS</strain>
    </source>
</reference>
<dbReference type="RefSeq" id="WP_134359058.1">
    <property type="nucleotide sequence ID" value="NZ_CP038033.1"/>
</dbReference>
<accession>A0A4P7BZX1</accession>
<proteinExistence type="predicted"/>
<evidence type="ECO:0000256" key="1">
    <source>
        <dbReference type="SAM" id="Coils"/>
    </source>
</evidence>
<keyword evidence="3" id="KW-1185">Reference proteome</keyword>
<keyword evidence="1" id="KW-0175">Coiled coil</keyword>
<dbReference type="OrthoDB" id="5770631at2"/>
<feature type="coiled-coil region" evidence="1">
    <location>
        <begin position="7"/>
        <end position="65"/>
    </location>
</feature>
<dbReference type="KEGG" id="nwr:E3U44_15745"/>